<protein>
    <recommendedName>
        <fullName evidence="6">CD-NTase-associated protein 12</fullName>
        <ecNumber evidence="5">3.2.2.5</ecNumber>
    </recommendedName>
    <alternativeName>
        <fullName evidence="7">NAD(+) hydrolase</fullName>
    </alternativeName>
    <alternativeName>
        <fullName evidence="8">TIR-STING</fullName>
    </alternativeName>
</protein>
<comment type="similarity">
    <text evidence="4">In the C-terminal section; belongs to the bacterial STING family.</text>
</comment>
<evidence type="ECO:0000313" key="13">
    <source>
        <dbReference type="Proteomes" id="UP001208620"/>
    </source>
</evidence>
<evidence type="ECO:0000259" key="10">
    <source>
        <dbReference type="Pfam" id="PF10137"/>
    </source>
</evidence>
<evidence type="ECO:0000256" key="8">
    <source>
        <dbReference type="ARBA" id="ARBA00034366"/>
    </source>
</evidence>
<reference evidence="12" key="1">
    <citation type="submission" date="2022-11" db="EMBL/GenBank/DDBJ databases">
        <title>Genomic repertoires linked with pathogenic potency of arthritogenic Prevotella copri isolated from the gut of rheumatoid arthritis patients.</title>
        <authorList>
            <person name="Nii T."/>
            <person name="Maeda Y."/>
            <person name="Motooka D."/>
            <person name="Naito M."/>
            <person name="Matsumoto Y."/>
            <person name="Ogawa T."/>
            <person name="Oguro-Igashira E."/>
            <person name="Kishikawa T."/>
            <person name="Yamashita M."/>
            <person name="Koizumi S."/>
            <person name="Kurakawa T."/>
            <person name="Okumura R."/>
            <person name="Kayama H."/>
            <person name="Murakami M."/>
            <person name="Sakaguchi T."/>
            <person name="Das B."/>
            <person name="Nakamura S."/>
            <person name="Okada Y."/>
            <person name="Kumanogoh A."/>
            <person name="Takeda K."/>
        </authorList>
    </citation>
    <scope>NUCLEOTIDE SEQUENCE</scope>
    <source>
        <strain evidence="12">H105_2-2</strain>
    </source>
</reference>
<accession>A0AAW5UKB3</accession>
<proteinExistence type="inferred from homology"/>
<evidence type="ECO:0000256" key="4">
    <source>
        <dbReference type="ARBA" id="ARBA00034315"/>
    </source>
</evidence>
<keyword evidence="3" id="KW-0051">Antiviral defense</keyword>
<evidence type="ECO:0000256" key="6">
    <source>
        <dbReference type="ARBA" id="ARBA00034339"/>
    </source>
</evidence>
<evidence type="ECO:0000256" key="9">
    <source>
        <dbReference type="ARBA" id="ARBA00049230"/>
    </source>
</evidence>
<keyword evidence="2" id="KW-0378">Hydrolase</keyword>
<dbReference type="GO" id="GO:0000166">
    <property type="term" value="F:nucleotide binding"/>
    <property type="evidence" value="ECO:0007669"/>
    <property type="project" value="UniProtKB-KW"/>
</dbReference>
<dbReference type="EC" id="3.2.2.5" evidence="5"/>
<dbReference type="GO" id="GO:0051607">
    <property type="term" value="P:defense response to virus"/>
    <property type="evidence" value="ECO:0007669"/>
    <property type="project" value="UniProtKB-KW"/>
</dbReference>
<dbReference type="Proteomes" id="UP001208620">
    <property type="component" value="Unassembled WGS sequence"/>
</dbReference>
<dbReference type="AlphaFoldDB" id="A0AAW5UKB3"/>
<dbReference type="EMBL" id="JAPDVD010000003">
    <property type="protein sequence ID" value="MCW4138988.1"/>
    <property type="molecule type" value="Genomic_DNA"/>
</dbReference>
<evidence type="ECO:0000256" key="7">
    <source>
        <dbReference type="ARBA" id="ARBA00034355"/>
    </source>
</evidence>
<evidence type="ECO:0000256" key="3">
    <source>
        <dbReference type="ARBA" id="ARBA00023118"/>
    </source>
</evidence>
<evidence type="ECO:0000256" key="1">
    <source>
        <dbReference type="ARBA" id="ARBA00022741"/>
    </source>
</evidence>
<comment type="catalytic activity">
    <reaction evidence="9">
        <text>NAD(+) + H2O = ADP-D-ribose + nicotinamide + H(+)</text>
        <dbReference type="Rhea" id="RHEA:16301"/>
        <dbReference type="ChEBI" id="CHEBI:15377"/>
        <dbReference type="ChEBI" id="CHEBI:15378"/>
        <dbReference type="ChEBI" id="CHEBI:17154"/>
        <dbReference type="ChEBI" id="CHEBI:57540"/>
        <dbReference type="ChEBI" id="CHEBI:57967"/>
        <dbReference type="EC" id="3.2.2.5"/>
    </reaction>
</comment>
<sequence length="316" mass="36096">MKPRIFIGSSTEGLPVANRIKDYFEPDYECKIWNDGIFQYNDNFLDTLMKSASLFDFAFMVFSADDLSKVRDSFFETPRDNVMFEYGLFLGRVGNQRAFVIKDKKVKILSDLLGITLADYETDDTGLATHSLEVTLEQLKKKIDDNVRLGQLGLLPSTVIAISYFENFIKLVADQIYPFPRDGVMDGKKYESAKLRIVIPKDLDADMKRRATVYYVKNGLSEKVINTSHRSYPIHVQANNENEDALVIADMPTILNGIDKAIDMYFRVGHIGKSIEQELTEHREMSNFVHVLKLLVEGDAFCKECVEIVNEDNEII</sequence>
<organism evidence="12 13">
    <name type="scientific">Segatella copri</name>
    <dbReference type="NCBI Taxonomy" id="165179"/>
    <lineage>
        <taxon>Bacteria</taxon>
        <taxon>Pseudomonadati</taxon>
        <taxon>Bacteroidota</taxon>
        <taxon>Bacteroidia</taxon>
        <taxon>Bacteroidales</taxon>
        <taxon>Prevotellaceae</taxon>
        <taxon>Segatella</taxon>
    </lineage>
</organism>
<dbReference type="InterPro" id="IPR046876">
    <property type="entry name" value="Prok_STING"/>
</dbReference>
<feature type="domain" description="Prokaryotic STING" evidence="11">
    <location>
        <begin position="156"/>
        <end position="293"/>
    </location>
</feature>
<keyword evidence="1" id="KW-0547">Nucleotide-binding</keyword>
<dbReference type="GO" id="GO:0003953">
    <property type="term" value="F:NAD+ nucleosidase activity"/>
    <property type="evidence" value="ECO:0007669"/>
    <property type="project" value="UniProtKB-EC"/>
</dbReference>
<evidence type="ECO:0000313" key="12">
    <source>
        <dbReference type="EMBL" id="MCW4138988.1"/>
    </source>
</evidence>
<dbReference type="GO" id="GO:0050135">
    <property type="term" value="F:NADP+ nucleosidase activity"/>
    <property type="evidence" value="ECO:0007669"/>
    <property type="project" value="InterPro"/>
</dbReference>
<feature type="domain" description="CD-NTase-associated protein 12/Pycsar effector protein TIR" evidence="10">
    <location>
        <begin position="4"/>
        <end position="121"/>
    </location>
</feature>
<dbReference type="RefSeq" id="WP_264949610.1">
    <property type="nucleotide sequence ID" value="NZ_JAPDVB010000003.1"/>
</dbReference>
<dbReference type="CDD" id="cd22659">
    <property type="entry name" value="STING_bact-like"/>
    <property type="match status" value="1"/>
</dbReference>
<evidence type="ECO:0000256" key="2">
    <source>
        <dbReference type="ARBA" id="ARBA00022801"/>
    </source>
</evidence>
<evidence type="ECO:0000259" key="11">
    <source>
        <dbReference type="Pfam" id="PF20300"/>
    </source>
</evidence>
<comment type="caution">
    <text evidence="12">The sequence shown here is derived from an EMBL/GenBank/DDBJ whole genome shotgun (WGS) entry which is preliminary data.</text>
</comment>
<dbReference type="InterPro" id="IPR019302">
    <property type="entry name" value="CAP12/PCTIR_TIR_dom"/>
</dbReference>
<gene>
    <name evidence="12" type="ORF">ONT01_14700</name>
</gene>
<name>A0AAW5UKB3_9BACT</name>
<dbReference type="Pfam" id="PF20300">
    <property type="entry name" value="prok_STING"/>
    <property type="match status" value="1"/>
</dbReference>
<dbReference type="Pfam" id="PF10137">
    <property type="entry name" value="CAP12-PCTIR_TIR"/>
    <property type="match status" value="1"/>
</dbReference>
<evidence type="ECO:0000256" key="5">
    <source>
        <dbReference type="ARBA" id="ARBA00034327"/>
    </source>
</evidence>